<dbReference type="HOGENOM" id="CLU_2457680_0_0_1"/>
<dbReference type="Proteomes" id="UP000015104">
    <property type="component" value="Unassembled WGS sequence"/>
</dbReference>
<reference evidence="2" key="1">
    <citation type="submission" date="2011-08" db="EMBL/GenBank/DDBJ databases">
        <authorList>
            <person name="Rombauts S."/>
        </authorList>
    </citation>
    <scope>NUCLEOTIDE SEQUENCE</scope>
    <source>
        <strain evidence="2">London</strain>
    </source>
</reference>
<name>T1K186_TETUR</name>
<accession>T1K186</accession>
<evidence type="ECO:0000313" key="2">
    <source>
        <dbReference type="Proteomes" id="UP000015104"/>
    </source>
</evidence>
<keyword evidence="2" id="KW-1185">Reference proteome</keyword>
<dbReference type="EnsemblMetazoa" id="tetur04g00400.1">
    <property type="protein sequence ID" value="tetur04g00400.1"/>
    <property type="gene ID" value="tetur04g00400"/>
</dbReference>
<dbReference type="AlphaFoldDB" id="T1K186"/>
<organism evidence="1 2">
    <name type="scientific">Tetranychus urticae</name>
    <name type="common">Two-spotted spider mite</name>
    <dbReference type="NCBI Taxonomy" id="32264"/>
    <lineage>
        <taxon>Eukaryota</taxon>
        <taxon>Metazoa</taxon>
        <taxon>Ecdysozoa</taxon>
        <taxon>Arthropoda</taxon>
        <taxon>Chelicerata</taxon>
        <taxon>Arachnida</taxon>
        <taxon>Acari</taxon>
        <taxon>Acariformes</taxon>
        <taxon>Trombidiformes</taxon>
        <taxon>Prostigmata</taxon>
        <taxon>Eleutherengona</taxon>
        <taxon>Raphignathae</taxon>
        <taxon>Tetranychoidea</taxon>
        <taxon>Tetranychidae</taxon>
        <taxon>Tetranychus</taxon>
    </lineage>
</organism>
<sequence length="89" mass="10208">MTIIPIVKAQDEATQVDEQDFSDEEATAAINYADFMISMHEFLSILALLPQKYVHPMMSCISYVDSARSELYISRRNYNATLRELESEP</sequence>
<protein>
    <submittedName>
        <fullName evidence="1">Uncharacterized protein</fullName>
    </submittedName>
</protein>
<dbReference type="EMBL" id="CAEY01001346">
    <property type="status" value="NOT_ANNOTATED_CDS"/>
    <property type="molecule type" value="Genomic_DNA"/>
</dbReference>
<reference evidence="1" key="2">
    <citation type="submission" date="2015-06" db="UniProtKB">
        <authorList>
            <consortium name="EnsemblMetazoa"/>
        </authorList>
    </citation>
    <scope>IDENTIFICATION</scope>
</reference>
<evidence type="ECO:0000313" key="1">
    <source>
        <dbReference type="EnsemblMetazoa" id="tetur04g00400.1"/>
    </source>
</evidence>
<proteinExistence type="predicted"/>